<dbReference type="AlphaFoldDB" id="A0A1W1BVB4"/>
<organism evidence="1">
    <name type="scientific">hydrothermal vent metagenome</name>
    <dbReference type="NCBI Taxonomy" id="652676"/>
    <lineage>
        <taxon>unclassified sequences</taxon>
        <taxon>metagenomes</taxon>
        <taxon>ecological metagenomes</taxon>
    </lineage>
</organism>
<dbReference type="EMBL" id="FPHF01000040">
    <property type="protein sequence ID" value="SFV57382.1"/>
    <property type="molecule type" value="Genomic_DNA"/>
</dbReference>
<protein>
    <submittedName>
        <fullName evidence="1">Uncharacterized protein ImpJ/VasE</fullName>
    </submittedName>
</protein>
<gene>
    <name evidence="1" type="ORF">MNB_SM-4-299</name>
</gene>
<reference evidence="1" key="1">
    <citation type="submission" date="2016-10" db="EMBL/GenBank/DDBJ databases">
        <authorList>
            <person name="de Groot N.N."/>
        </authorList>
    </citation>
    <scope>NUCLEOTIDE SEQUENCE</scope>
</reference>
<dbReference type="PANTHER" id="PTHR35566:SF1">
    <property type="entry name" value="TYPE VI SECRETION SYSTEM BASEPLATE COMPONENT TSSK1"/>
    <property type="match status" value="1"/>
</dbReference>
<evidence type="ECO:0000313" key="1">
    <source>
        <dbReference type="EMBL" id="SFV57382.1"/>
    </source>
</evidence>
<dbReference type="InterPro" id="IPR010263">
    <property type="entry name" value="T6SS_TssK"/>
</dbReference>
<dbReference type="PANTHER" id="PTHR35566">
    <property type="entry name" value="BLR3599 PROTEIN"/>
    <property type="match status" value="1"/>
</dbReference>
<sequence length="255" mass="29372">MATFLHLHASKDLISKMNELMSTLSYRTEKLAEKLSDSNVQSSELGDYLMLQLLNKTQSRLHYYFTQDRIHPSELFLELHSLIGELAVFMKKEKRILEPFVYKHEEQGTSFQKVLDELTDMLSMVLEQNSISLPVEKQKYGIYTSKIAEKSIIESSSFIFAVKADIDGEKLKQLLQSNLKMGSIRDLVNYHLGGFKLNVLASAPRQIPYKVNYTYFKVELEAEDKEKLTRSGGFAFHLSGELPNVEYTLWAIRND</sequence>
<accession>A0A1W1BVB4</accession>
<dbReference type="NCBIfam" id="TIGR03353">
    <property type="entry name" value="VI_chp_4"/>
    <property type="match status" value="1"/>
</dbReference>
<dbReference type="Pfam" id="PF05936">
    <property type="entry name" value="T6SS_VasE"/>
    <property type="match status" value="1"/>
</dbReference>
<proteinExistence type="predicted"/>
<name>A0A1W1BVB4_9ZZZZ</name>